<name>A0AAV9SEA5_9TELE</name>
<sequence>MPCFPTRSGFKHLTVFPPLRASFSLRESFSPRKKLFALPSLLFFTSLPVRSPTSHTTTWNRPFSTSTSPVNLSLSSVIHLLWANLSSSHAPKNQSPGPLN</sequence>
<gene>
    <name evidence="1" type="ORF">CRENBAI_011649</name>
</gene>
<keyword evidence="2" id="KW-1185">Reference proteome</keyword>
<dbReference type="EMBL" id="JAHHUM010000512">
    <property type="protein sequence ID" value="KAK5619601.1"/>
    <property type="molecule type" value="Genomic_DNA"/>
</dbReference>
<accession>A0AAV9SEA5</accession>
<dbReference type="AlphaFoldDB" id="A0AAV9SEA5"/>
<evidence type="ECO:0000313" key="1">
    <source>
        <dbReference type="EMBL" id="KAK5619601.1"/>
    </source>
</evidence>
<reference evidence="1 2" key="1">
    <citation type="submission" date="2021-06" db="EMBL/GenBank/DDBJ databases">
        <authorList>
            <person name="Palmer J.M."/>
        </authorList>
    </citation>
    <scope>NUCLEOTIDE SEQUENCE [LARGE SCALE GENOMIC DNA]</scope>
    <source>
        <strain evidence="1 2">MEX-2019</strain>
        <tissue evidence="1">Muscle</tissue>
    </source>
</reference>
<organism evidence="1 2">
    <name type="scientific">Crenichthys baileyi</name>
    <name type="common">White River springfish</name>
    <dbReference type="NCBI Taxonomy" id="28760"/>
    <lineage>
        <taxon>Eukaryota</taxon>
        <taxon>Metazoa</taxon>
        <taxon>Chordata</taxon>
        <taxon>Craniata</taxon>
        <taxon>Vertebrata</taxon>
        <taxon>Euteleostomi</taxon>
        <taxon>Actinopterygii</taxon>
        <taxon>Neopterygii</taxon>
        <taxon>Teleostei</taxon>
        <taxon>Neoteleostei</taxon>
        <taxon>Acanthomorphata</taxon>
        <taxon>Ovalentaria</taxon>
        <taxon>Atherinomorphae</taxon>
        <taxon>Cyprinodontiformes</taxon>
        <taxon>Goodeidae</taxon>
        <taxon>Crenichthys</taxon>
    </lineage>
</organism>
<protein>
    <submittedName>
        <fullName evidence="1">Uncharacterized protein</fullName>
    </submittedName>
</protein>
<comment type="caution">
    <text evidence="1">The sequence shown here is derived from an EMBL/GenBank/DDBJ whole genome shotgun (WGS) entry which is preliminary data.</text>
</comment>
<proteinExistence type="predicted"/>
<dbReference type="Proteomes" id="UP001311232">
    <property type="component" value="Unassembled WGS sequence"/>
</dbReference>
<evidence type="ECO:0000313" key="2">
    <source>
        <dbReference type="Proteomes" id="UP001311232"/>
    </source>
</evidence>